<dbReference type="CDD" id="cd00853">
    <property type="entry name" value="NifX"/>
    <property type="match status" value="1"/>
</dbReference>
<feature type="domain" description="Dinitrogenase iron-molybdenum cofactor biosynthesis" evidence="4">
    <location>
        <begin position="30"/>
        <end position="127"/>
    </location>
</feature>
<dbReference type="Pfam" id="PF02579">
    <property type="entry name" value="Nitro_FeMo-Co"/>
    <property type="match status" value="1"/>
</dbReference>
<dbReference type="SUPFAM" id="SSF53146">
    <property type="entry name" value="Nitrogenase accessory factor-like"/>
    <property type="match status" value="1"/>
</dbReference>
<dbReference type="InterPro" id="IPR034169">
    <property type="entry name" value="NifX-like"/>
</dbReference>
<name>A0A2T4JGM3_9RHOB</name>
<dbReference type="InterPro" id="IPR013480">
    <property type="entry name" value="NifX"/>
</dbReference>
<evidence type="ECO:0000313" key="6">
    <source>
        <dbReference type="Proteomes" id="UP000241899"/>
    </source>
</evidence>
<evidence type="ECO:0000256" key="3">
    <source>
        <dbReference type="SAM" id="MobiDB-lite"/>
    </source>
</evidence>
<dbReference type="GO" id="GO:0009399">
    <property type="term" value="P:nitrogen fixation"/>
    <property type="evidence" value="ECO:0007669"/>
    <property type="project" value="InterPro"/>
</dbReference>
<organism evidence="5 6">
    <name type="scientific">Phaeovulum veldkampii DSM 11550</name>
    <dbReference type="NCBI Taxonomy" id="1185920"/>
    <lineage>
        <taxon>Bacteria</taxon>
        <taxon>Pseudomonadati</taxon>
        <taxon>Pseudomonadota</taxon>
        <taxon>Alphaproteobacteria</taxon>
        <taxon>Rhodobacterales</taxon>
        <taxon>Paracoccaceae</taxon>
        <taxon>Phaeovulum</taxon>
    </lineage>
</organism>
<dbReference type="GO" id="GO:0051540">
    <property type="term" value="F:metal cluster binding"/>
    <property type="evidence" value="ECO:0007669"/>
    <property type="project" value="InterPro"/>
</dbReference>
<proteinExistence type="inferred from homology"/>
<dbReference type="OrthoDB" id="9797941at2"/>
<keyword evidence="6" id="KW-1185">Reference proteome</keyword>
<comment type="caution">
    <text evidence="5">The sequence shown here is derived from an EMBL/GenBank/DDBJ whole genome shotgun (WGS) entry which is preliminary data.</text>
</comment>
<evidence type="ECO:0000313" key="5">
    <source>
        <dbReference type="EMBL" id="PTE16993.1"/>
    </source>
</evidence>
<dbReference type="PANTHER" id="PTHR33937:SF1">
    <property type="entry name" value="IRON-MOLIBDENUM COFACTOR PROCESSING PROTEIN"/>
    <property type="match status" value="1"/>
</dbReference>
<accession>A0A2T4JGM3</accession>
<feature type="compositionally biased region" description="Acidic residues" evidence="3">
    <location>
        <begin position="149"/>
        <end position="160"/>
    </location>
</feature>
<comment type="similarity">
    <text evidence="1">Belongs to the NifX/NifY family.</text>
</comment>
<dbReference type="Gene3D" id="3.30.420.130">
    <property type="entry name" value="Dinitrogenase iron-molybdenum cofactor biosynthesis domain"/>
    <property type="match status" value="1"/>
</dbReference>
<dbReference type="InterPro" id="IPR003731">
    <property type="entry name" value="Di-Nase_FeMo-co_biosynth"/>
</dbReference>
<keyword evidence="2" id="KW-0535">Nitrogen fixation</keyword>
<dbReference type="AlphaFoldDB" id="A0A2T4JGM3"/>
<gene>
    <name evidence="5" type="primary">nifX</name>
    <name evidence="5" type="ORF">C5F46_11285</name>
</gene>
<dbReference type="Proteomes" id="UP000241899">
    <property type="component" value="Unassembled WGS sequence"/>
</dbReference>
<evidence type="ECO:0000259" key="4">
    <source>
        <dbReference type="Pfam" id="PF02579"/>
    </source>
</evidence>
<evidence type="ECO:0000256" key="2">
    <source>
        <dbReference type="ARBA" id="ARBA00023231"/>
    </source>
</evidence>
<dbReference type="NCBIfam" id="TIGR02663">
    <property type="entry name" value="nifX"/>
    <property type="match status" value="1"/>
</dbReference>
<sequence>MPPIRRLRLIEPEQKMTNALKIAIATNDMETLNAHFGSARNFAIYEVNATEARFVEALTFAEPTAQTARHDDETDRIAPKVAAIEGCALLFVLAIGGPSAARVVRAGVHPIKRKDPEPIAAVLGQVREMLQGTPPPFLRKALGRGSSDFMDDDHSEEMSQ</sequence>
<reference evidence="5 6" key="1">
    <citation type="submission" date="2018-03" db="EMBL/GenBank/DDBJ databases">
        <title>Rhodobacter veldkampii.</title>
        <authorList>
            <person name="Meyer T.E."/>
            <person name="Miller S."/>
            <person name="Lodha T."/>
            <person name="Gandham S."/>
            <person name="Chintalapati S."/>
            <person name="Chintalapati V.R."/>
        </authorList>
    </citation>
    <scope>NUCLEOTIDE SEQUENCE [LARGE SCALE GENOMIC DNA]</scope>
    <source>
        <strain evidence="5 6">DSM 11550</strain>
    </source>
</reference>
<dbReference type="EMBL" id="PZKF01000026">
    <property type="protein sequence ID" value="PTE16993.1"/>
    <property type="molecule type" value="Genomic_DNA"/>
</dbReference>
<protein>
    <submittedName>
        <fullName evidence="5">Nitrogen fixation protein NifX</fullName>
    </submittedName>
</protein>
<feature type="region of interest" description="Disordered" evidence="3">
    <location>
        <begin position="134"/>
        <end position="160"/>
    </location>
</feature>
<dbReference type="InterPro" id="IPR051840">
    <property type="entry name" value="NifX/NifY_domain"/>
</dbReference>
<dbReference type="PANTHER" id="PTHR33937">
    <property type="entry name" value="IRON-MOLYBDENUM PROTEIN-RELATED-RELATED"/>
    <property type="match status" value="1"/>
</dbReference>
<dbReference type="InterPro" id="IPR036105">
    <property type="entry name" value="DiNase_FeMo-co_biosyn_sf"/>
</dbReference>
<evidence type="ECO:0000256" key="1">
    <source>
        <dbReference type="ARBA" id="ARBA00010285"/>
    </source>
</evidence>